<comment type="caution">
    <text evidence="4">The sequence shown here is derived from an EMBL/GenBank/DDBJ whole genome shotgun (WGS) entry which is preliminary data.</text>
</comment>
<feature type="region of interest" description="Disordered" evidence="3">
    <location>
        <begin position="46"/>
        <end position="110"/>
    </location>
</feature>
<evidence type="ECO:0000256" key="2">
    <source>
        <dbReference type="ARBA" id="ARBA00022170"/>
    </source>
</evidence>
<evidence type="ECO:0000313" key="5">
    <source>
        <dbReference type="Proteomes" id="UP001516400"/>
    </source>
</evidence>
<dbReference type="Pfam" id="PF07896">
    <property type="entry name" value="DUF1674"/>
    <property type="match status" value="1"/>
</dbReference>
<accession>A0ABD2NYN4</accession>
<evidence type="ECO:0000256" key="3">
    <source>
        <dbReference type="SAM" id="MobiDB-lite"/>
    </source>
</evidence>
<reference evidence="4 5" key="1">
    <citation type="journal article" date="2021" name="BMC Biol.">
        <title>Horizontally acquired antibacterial genes associated with adaptive radiation of ladybird beetles.</title>
        <authorList>
            <person name="Li H.S."/>
            <person name="Tang X.F."/>
            <person name="Huang Y.H."/>
            <person name="Xu Z.Y."/>
            <person name="Chen M.L."/>
            <person name="Du X.Y."/>
            <person name="Qiu B.Y."/>
            <person name="Chen P.T."/>
            <person name="Zhang W."/>
            <person name="Slipinski A."/>
            <person name="Escalona H.E."/>
            <person name="Waterhouse R.M."/>
            <person name="Zwick A."/>
            <person name="Pang H."/>
        </authorList>
    </citation>
    <scope>NUCLEOTIDE SEQUENCE [LARGE SCALE GENOMIC DNA]</scope>
    <source>
        <strain evidence="4">SYSU2018</strain>
    </source>
</reference>
<evidence type="ECO:0000256" key="1">
    <source>
        <dbReference type="ARBA" id="ARBA00005701"/>
    </source>
</evidence>
<feature type="compositionally biased region" description="Basic and acidic residues" evidence="3">
    <location>
        <begin position="97"/>
        <end position="110"/>
    </location>
</feature>
<dbReference type="EMBL" id="JABFTP020000144">
    <property type="protein sequence ID" value="KAL3283569.1"/>
    <property type="molecule type" value="Genomic_DNA"/>
</dbReference>
<dbReference type="Proteomes" id="UP001516400">
    <property type="component" value="Unassembled WGS sequence"/>
</dbReference>
<evidence type="ECO:0000313" key="4">
    <source>
        <dbReference type="EMBL" id="KAL3283569.1"/>
    </source>
</evidence>
<dbReference type="PANTHER" id="PTHR28524">
    <property type="entry name" value="SUCCINATE DEHYDROGENASE ASSEMBLY FACTOR 4, MITOCHONDRIAL"/>
    <property type="match status" value="1"/>
</dbReference>
<keyword evidence="5" id="KW-1185">Reference proteome</keyword>
<sequence length="110" mass="12721">MSIMMYMLRHVIKSPYYSQISKQESILRNLASDNKKPLSPRLKEFREKLKQTPPPVETELPSTVHPDQEKNPFPAFPDNTNPETGEVHGPKGPEPTRYGDWERKGRVSDF</sequence>
<name>A0ABD2NYN4_9CUCU</name>
<organism evidence="4 5">
    <name type="scientific">Cryptolaemus montrouzieri</name>
    <dbReference type="NCBI Taxonomy" id="559131"/>
    <lineage>
        <taxon>Eukaryota</taxon>
        <taxon>Metazoa</taxon>
        <taxon>Ecdysozoa</taxon>
        <taxon>Arthropoda</taxon>
        <taxon>Hexapoda</taxon>
        <taxon>Insecta</taxon>
        <taxon>Pterygota</taxon>
        <taxon>Neoptera</taxon>
        <taxon>Endopterygota</taxon>
        <taxon>Coleoptera</taxon>
        <taxon>Polyphaga</taxon>
        <taxon>Cucujiformia</taxon>
        <taxon>Coccinelloidea</taxon>
        <taxon>Coccinellidae</taxon>
        <taxon>Scymninae</taxon>
        <taxon>Scymnini</taxon>
        <taxon>Cryptolaemus</taxon>
    </lineage>
</organism>
<comment type="similarity">
    <text evidence="1">Belongs to the SDHAF4 family.</text>
</comment>
<proteinExistence type="inferred from homology"/>
<protein>
    <recommendedName>
        <fullName evidence="2">Succinate dehydrogenase assembly factor 4, mitochondrial</fullName>
    </recommendedName>
</protein>
<dbReference type="AlphaFoldDB" id="A0ABD2NYN4"/>
<gene>
    <name evidence="4" type="ORF">HHI36_006708</name>
</gene>
<dbReference type="PANTHER" id="PTHR28524:SF3">
    <property type="entry name" value="SUCCINATE DEHYDROGENASE ASSEMBLY FACTOR 4, MITOCHONDRIAL"/>
    <property type="match status" value="1"/>
</dbReference>
<dbReference type="InterPro" id="IPR012875">
    <property type="entry name" value="SDHF4"/>
</dbReference>